<comment type="caution">
    <text evidence="2">The sequence shown here is derived from an EMBL/GenBank/DDBJ whole genome shotgun (WGS) entry which is preliminary data.</text>
</comment>
<reference evidence="2" key="1">
    <citation type="submission" date="2023-07" db="EMBL/GenBank/DDBJ databases">
        <authorList>
            <consortium name="CYATHOMIX"/>
        </authorList>
    </citation>
    <scope>NUCLEOTIDE SEQUENCE</scope>
    <source>
        <strain evidence="2">N/A</strain>
    </source>
</reference>
<evidence type="ECO:0000313" key="2">
    <source>
        <dbReference type="EMBL" id="CAJ0600081.1"/>
    </source>
</evidence>
<organism evidence="2 3">
    <name type="scientific">Cylicocyclus nassatus</name>
    <name type="common">Nematode worm</name>
    <dbReference type="NCBI Taxonomy" id="53992"/>
    <lineage>
        <taxon>Eukaryota</taxon>
        <taxon>Metazoa</taxon>
        <taxon>Ecdysozoa</taxon>
        <taxon>Nematoda</taxon>
        <taxon>Chromadorea</taxon>
        <taxon>Rhabditida</taxon>
        <taxon>Rhabditina</taxon>
        <taxon>Rhabditomorpha</taxon>
        <taxon>Strongyloidea</taxon>
        <taxon>Strongylidae</taxon>
        <taxon>Cylicocyclus</taxon>
    </lineage>
</organism>
<dbReference type="Proteomes" id="UP001176961">
    <property type="component" value="Unassembled WGS sequence"/>
</dbReference>
<name>A0AA36M6M4_CYLNA</name>
<dbReference type="EMBL" id="CATQJL010000223">
    <property type="protein sequence ID" value="CAJ0600081.1"/>
    <property type="molecule type" value="Genomic_DNA"/>
</dbReference>
<accession>A0AA36M6M4</accession>
<feature type="region of interest" description="Disordered" evidence="1">
    <location>
        <begin position="1"/>
        <end position="59"/>
    </location>
</feature>
<evidence type="ECO:0000256" key="1">
    <source>
        <dbReference type="SAM" id="MobiDB-lite"/>
    </source>
</evidence>
<feature type="compositionally biased region" description="Basic residues" evidence="1">
    <location>
        <begin position="34"/>
        <end position="54"/>
    </location>
</feature>
<dbReference type="AlphaFoldDB" id="A0AA36M6M4"/>
<gene>
    <name evidence="2" type="ORF">CYNAS_LOCUS12064</name>
</gene>
<proteinExistence type="predicted"/>
<evidence type="ECO:0000313" key="3">
    <source>
        <dbReference type="Proteomes" id="UP001176961"/>
    </source>
</evidence>
<sequence length="182" mass="21177">MAASNKRKAASSPVPKQRKFGDKITLHCNDEKKTPRRKTAKGGKSKLASRKRKVSSPSLKENQYAVAFIPECAPTHSNADDPNVSSEAPTIFDKKLQLPEVRMVGRLNPLRCQPRLTDEPIDLEAYTKRHEKHEKEEKQILRRDRIWQNEVRYRSRLLRLQQTPPPFRDFRIVVMRKARNVK</sequence>
<protein>
    <submittedName>
        <fullName evidence="2">Uncharacterized protein</fullName>
    </submittedName>
</protein>
<keyword evidence="3" id="KW-1185">Reference proteome</keyword>
<feature type="compositionally biased region" description="Basic and acidic residues" evidence="1">
    <location>
        <begin position="19"/>
        <end position="33"/>
    </location>
</feature>